<dbReference type="InterPro" id="IPR036291">
    <property type="entry name" value="NAD(P)-bd_dom_sf"/>
</dbReference>
<dbReference type="GO" id="GO:0016618">
    <property type="term" value="F:hydroxypyruvate reductase [NAD(P)H] activity"/>
    <property type="evidence" value="ECO:0007669"/>
    <property type="project" value="TreeGrafter"/>
</dbReference>
<dbReference type="FunFam" id="3.40.50.720:FF:000462">
    <property type="entry name" value="Glyoxylate reductase (NADP+)"/>
    <property type="match status" value="1"/>
</dbReference>
<evidence type="ECO:0000259" key="7">
    <source>
        <dbReference type="Pfam" id="PF02826"/>
    </source>
</evidence>
<dbReference type="GO" id="GO:0030267">
    <property type="term" value="F:glyoxylate reductase (NADPH) activity"/>
    <property type="evidence" value="ECO:0007669"/>
    <property type="project" value="TreeGrafter"/>
</dbReference>
<dbReference type="STRING" id="44933.SAMN05660971_00158"/>
<feature type="region of interest" description="Disordered" evidence="5">
    <location>
        <begin position="327"/>
        <end position="350"/>
    </location>
</feature>
<organism evidence="9 10">
    <name type="scientific">Halomonas cupida</name>
    <dbReference type="NCBI Taxonomy" id="44933"/>
    <lineage>
        <taxon>Bacteria</taxon>
        <taxon>Pseudomonadati</taxon>
        <taxon>Pseudomonadota</taxon>
        <taxon>Gammaproteobacteria</taxon>
        <taxon>Oceanospirillales</taxon>
        <taxon>Halomonadaceae</taxon>
        <taxon>Halomonas</taxon>
    </lineage>
</organism>
<dbReference type="InterPro" id="IPR006140">
    <property type="entry name" value="D-isomer_DH_NAD-bd"/>
</dbReference>
<evidence type="ECO:0000313" key="8">
    <source>
        <dbReference type="EMBL" id="GEN24322.1"/>
    </source>
</evidence>
<gene>
    <name evidence="8" type="ORF">HCU01_22710</name>
    <name evidence="9" type="ORF">SAMN05660971_00158</name>
</gene>
<dbReference type="InterPro" id="IPR006139">
    <property type="entry name" value="D-isomer_2_OHA_DH_cat_dom"/>
</dbReference>
<dbReference type="PANTHER" id="PTHR10996:SF283">
    <property type="entry name" value="GLYOXYLATE_HYDROXYPYRUVATE REDUCTASE B"/>
    <property type="match status" value="1"/>
</dbReference>
<proteinExistence type="inferred from homology"/>
<dbReference type="CDD" id="cd05301">
    <property type="entry name" value="GDH"/>
    <property type="match status" value="1"/>
</dbReference>
<dbReference type="Pfam" id="PF02826">
    <property type="entry name" value="2-Hacid_dh_C"/>
    <property type="match status" value="1"/>
</dbReference>
<sequence>MAERRIVTLRRLDEAQLSRLRQIAVVDAFEDLNETNQAQFMEALSRAHGLVGGKLELDEVMLDKAPSLEVVSTISVGYDHLPLAAMNERGILLCNTPDVLTETTADTAFALIMATQRRLVELSTMVREGRWTAHVDREHFGSDVHGKTLGIVGAGRIGAAIARRGALGFGMPILYAANSAKPELEAELGARHCSLDELLSRADIVCLVVPYNADTHHLMDAGALARMKPNAALINVARGKVVDESALVEALERGVIRAAGLDVFAEEPLPATTPLAAMDNVVVLPHIGSATHETRDAMARRAVDNIIGALAGEGPISAVNEHRWRHYQQNQHQQDQHQPHRYHRSTEDNA</sequence>
<feature type="domain" description="D-isomer specific 2-hydroxyacid dehydrogenase catalytic" evidence="6">
    <location>
        <begin position="11"/>
        <end position="320"/>
    </location>
</feature>
<accession>A0A1M6ZL24</accession>
<protein>
    <submittedName>
        <fullName evidence="8">Bifunctional glyoxylate/hydroxypyruvate reductase B</fullName>
    </submittedName>
    <submittedName>
        <fullName evidence="9">Phosphogluconate 2-dehydrogenase</fullName>
    </submittedName>
</protein>
<evidence type="ECO:0000256" key="2">
    <source>
        <dbReference type="ARBA" id="ARBA00023002"/>
    </source>
</evidence>
<evidence type="ECO:0000256" key="4">
    <source>
        <dbReference type="RuleBase" id="RU003719"/>
    </source>
</evidence>
<keyword evidence="2 4" id="KW-0560">Oxidoreductase</keyword>
<dbReference type="SUPFAM" id="SSF51735">
    <property type="entry name" value="NAD(P)-binding Rossmann-fold domains"/>
    <property type="match status" value="1"/>
</dbReference>
<evidence type="ECO:0000259" key="6">
    <source>
        <dbReference type="Pfam" id="PF00389"/>
    </source>
</evidence>
<dbReference type="EMBL" id="FRCA01000001">
    <property type="protein sequence ID" value="SHL31172.1"/>
    <property type="molecule type" value="Genomic_DNA"/>
</dbReference>
<evidence type="ECO:0000256" key="3">
    <source>
        <dbReference type="ARBA" id="ARBA00023027"/>
    </source>
</evidence>
<dbReference type="Pfam" id="PF00389">
    <property type="entry name" value="2-Hacid_dh"/>
    <property type="match status" value="1"/>
</dbReference>
<dbReference type="GO" id="GO:0005829">
    <property type="term" value="C:cytosol"/>
    <property type="evidence" value="ECO:0007669"/>
    <property type="project" value="TreeGrafter"/>
</dbReference>
<dbReference type="OrthoDB" id="9805416at2"/>
<dbReference type="Gene3D" id="3.40.50.720">
    <property type="entry name" value="NAD(P)-binding Rossmann-like Domain"/>
    <property type="match status" value="2"/>
</dbReference>
<dbReference type="EMBL" id="BJXU01000090">
    <property type="protein sequence ID" value="GEN24322.1"/>
    <property type="molecule type" value="Genomic_DNA"/>
</dbReference>
<feature type="domain" description="D-isomer specific 2-hydroxyacid dehydrogenase NAD-binding" evidence="7">
    <location>
        <begin position="109"/>
        <end position="288"/>
    </location>
</feature>
<feature type="compositionally biased region" description="Basic and acidic residues" evidence="5">
    <location>
        <begin position="334"/>
        <end position="350"/>
    </location>
</feature>
<dbReference type="AlphaFoldDB" id="A0A1M6ZL24"/>
<keyword evidence="3" id="KW-0520">NAD</keyword>
<dbReference type="PANTHER" id="PTHR10996">
    <property type="entry name" value="2-HYDROXYACID DEHYDROGENASE-RELATED"/>
    <property type="match status" value="1"/>
</dbReference>
<reference evidence="9 10" key="1">
    <citation type="submission" date="2016-11" db="EMBL/GenBank/DDBJ databases">
        <authorList>
            <person name="Jaros S."/>
            <person name="Januszkiewicz K."/>
            <person name="Wedrychowicz H."/>
        </authorList>
    </citation>
    <scope>NUCLEOTIDE SEQUENCE [LARGE SCALE GENOMIC DNA]</scope>
    <source>
        <strain evidence="9 10">DSM 4740</strain>
    </source>
</reference>
<evidence type="ECO:0000313" key="10">
    <source>
        <dbReference type="Proteomes" id="UP000184123"/>
    </source>
</evidence>
<reference evidence="8 11" key="2">
    <citation type="submission" date="2019-07" db="EMBL/GenBank/DDBJ databases">
        <title>Whole genome shotgun sequence of Halomonas cupida NBRC 102219.</title>
        <authorList>
            <person name="Hosoyama A."/>
            <person name="Uohara A."/>
            <person name="Ohji S."/>
            <person name="Ichikawa N."/>
        </authorList>
    </citation>
    <scope>NUCLEOTIDE SEQUENCE [LARGE SCALE GENOMIC DNA]</scope>
    <source>
        <strain evidence="8 11">NBRC 102219</strain>
    </source>
</reference>
<evidence type="ECO:0000256" key="5">
    <source>
        <dbReference type="SAM" id="MobiDB-lite"/>
    </source>
</evidence>
<keyword evidence="11" id="KW-1185">Reference proteome</keyword>
<dbReference type="Proteomes" id="UP000321726">
    <property type="component" value="Unassembled WGS sequence"/>
</dbReference>
<dbReference type="Proteomes" id="UP000184123">
    <property type="component" value="Unassembled WGS sequence"/>
</dbReference>
<evidence type="ECO:0000256" key="1">
    <source>
        <dbReference type="ARBA" id="ARBA00005854"/>
    </source>
</evidence>
<comment type="similarity">
    <text evidence="1 4">Belongs to the D-isomer specific 2-hydroxyacid dehydrogenase family.</text>
</comment>
<evidence type="ECO:0000313" key="11">
    <source>
        <dbReference type="Proteomes" id="UP000321726"/>
    </source>
</evidence>
<evidence type="ECO:0000313" key="9">
    <source>
        <dbReference type="EMBL" id="SHL31172.1"/>
    </source>
</evidence>
<dbReference type="RefSeq" id="WP_073433129.1">
    <property type="nucleotide sequence ID" value="NZ_BJXU01000090.1"/>
</dbReference>
<name>A0A1M6ZL24_9GAMM</name>
<dbReference type="GO" id="GO:0051287">
    <property type="term" value="F:NAD binding"/>
    <property type="evidence" value="ECO:0007669"/>
    <property type="project" value="InterPro"/>
</dbReference>
<dbReference type="SUPFAM" id="SSF52283">
    <property type="entry name" value="Formate/glycerate dehydrogenase catalytic domain-like"/>
    <property type="match status" value="1"/>
</dbReference>
<dbReference type="InterPro" id="IPR050223">
    <property type="entry name" value="D-isomer_2-hydroxyacid_DH"/>
</dbReference>